<feature type="region of interest" description="Disordered" evidence="1">
    <location>
        <begin position="260"/>
        <end position="318"/>
    </location>
</feature>
<organism evidence="3 4">
    <name type="scientific">Adiantum capillus-veneris</name>
    <name type="common">Maidenhair fern</name>
    <dbReference type="NCBI Taxonomy" id="13818"/>
    <lineage>
        <taxon>Eukaryota</taxon>
        <taxon>Viridiplantae</taxon>
        <taxon>Streptophyta</taxon>
        <taxon>Embryophyta</taxon>
        <taxon>Tracheophyta</taxon>
        <taxon>Polypodiopsida</taxon>
        <taxon>Polypodiidae</taxon>
        <taxon>Polypodiales</taxon>
        <taxon>Pteridineae</taxon>
        <taxon>Pteridaceae</taxon>
        <taxon>Vittarioideae</taxon>
        <taxon>Adiantum</taxon>
    </lineage>
</organism>
<dbReference type="SUPFAM" id="SSF103657">
    <property type="entry name" value="BAR/IMD domain-like"/>
    <property type="match status" value="1"/>
</dbReference>
<dbReference type="OrthoDB" id="1925034at2759"/>
<proteinExistence type="predicted"/>
<dbReference type="InterPro" id="IPR004148">
    <property type="entry name" value="BAR_dom"/>
</dbReference>
<dbReference type="PANTHER" id="PTHR34119:SF1">
    <property type="entry name" value="OS04G0394700 PROTEIN"/>
    <property type="match status" value="1"/>
</dbReference>
<feature type="compositionally biased region" description="Polar residues" evidence="1">
    <location>
        <begin position="339"/>
        <end position="361"/>
    </location>
</feature>
<dbReference type="AlphaFoldDB" id="A0A9D4UHL4"/>
<evidence type="ECO:0000313" key="4">
    <source>
        <dbReference type="Proteomes" id="UP000886520"/>
    </source>
</evidence>
<dbReference type="InterPro" id="IPR037488">
    <property type="entry name" value="At2g33490-like"/>
</dbReference>
<dbReference type="Proteomes" id="UP000886520">
    <property type="component" value="Chromosome 16"/>
</dbReference>
<dbReference type="GO" id="GO:0005737">
    <property type="term" value="C:cytoplasm"/>
    <property type="evidence" value="ECO:0007669"/>
    <property type="project" value="InterPro"/>
</dbReference>
<comment type="caution">
    <text evidence="3">The sequence shown here is derived from an EMBL/GenBank/DDBJ whole genome shotgun (WGS) entry which is preliminary data.</text>
</comment>
<feature type="compositionally biased region" description="Basic and acidic residues" evidence="1">
    <location>
        <begin position="557"/>
        <end position="570"/>
    </location>
</feature>
<dbReference type="InterPro" id="IPR027267">
    <property type="entry name" value="AH/BAR_dom_sf"/>
</dbReference>
<feature type="domain" description="BAR" evidence="2">
    <location>
        <begin position="71"/>
        <end position="227"/>
    </location>
</feature>
<feature type="region of interest" description="Disordered" evidence="1">
    <location>
        <begin position="419"/>
        <end position="480"/>
    </location>
</feature>
<evidence type="ECO:0000259" key="2">
    <source>
        <dbReference type="Pfam" id="PF03114"/>
    </source>
</evidence>
<protein>
    <recommendedName>
        <fullName evidence="2">BAR domain-containing protein</fullName>
    </recommendedName>
</protein>
<feature type="compositionally biased region" description="Polar residues" evidence="1">
    <location>
        <begin position="424"/>
        <end position="434"/>
    </location>
</feature>
<feature type="compositionally biased region" description="Low complexity" evidence="1">
    <location>
        <begin position="580"/>
        <end position="590"/>
    </location>
</feature>
<sequence length="590" mass="64576">MKSPFKKLRDLAVSKHNKVHEPSSLAEELLEPDDVTQDMESVESIRSQYEGLLTNAHIISGAAYDFSRSVQDMASHMLEAFGQYIDGEIGHVFSMLAKVQFEISKLLDIFAAHVSQTIITPTEKMIGEIQQVQVMKEQYDEKRNTFNLLLKDMQKGKPKSGKVDNMNRLASAKEEFNEQGQVLSFRLQSVTQGQSRSLITQAARYHSAQMHLFSKGLASITAMEPVMRQLALEKNIDRSMSEAGISNDVSFEDVQEVEDASKYGVDSESLTSSPTALLETQDGAAETPEVDMAPKKLDPTSKSAPISSSMYHQKETSRILETSLEASGQKKLSMYALPSPSNTGQGVDSSKQNFGDSSTTLEVKKPASLGKPVDSSTKLPFNASRIHGMPAEQNAKHAKRDEKLIRFNELTNDVNVNKIPKMSRSYSHSGSISNKRLPGNRRQNDNISSSTASHLEETDPLYRSGPVSRSPMPMFASPRSQNVAPNLLSLPQISELHKLPPPPSPNSTGLIAHSAPLGKKAHEAPQPKSGPTSPLPPPPLARDLGARSLSIPALRMHVPESQEESAHDSQEGFPSPPLKPLVLPVTMGML</sequence>
<dbReference type="EMBL" id="JABFUD020000016">
    <property type="protein sequence ID" value="KAI5068061.1"/>
    <property type="molecule type" value="Genomic_DNA"/>
</dbReference>
<feature type="region of interest" description="Disordered" evidence="1">
    <location>
        <begin position="494"/>
        <end position="590"/>
    </location>
</feature>
<evidence type="ECO:0000313" key="3">
    <source>
        <dbReference type="EMBL" id="KAI5068061.1"/>
    </source>
</evidence>
<feature type="region of interest" description="Disordered" evidence="1">
    <location>
        <begin position="338"/>
        <end position="381"/>
    </location>
</feature>
<dbReference type="PANTHER" id="PTHR34119">
    <property type="entry name" value="HYDROXYPROLINE-RICH GLYCOPROTEIN-LIKE"/>
    <property type="match status" value="1"/>
</dbReference>
<dbReference type="CDD" id="cd07307">
    <property type="entry name" value="BAR"/>
    <property type="match status" value="1"/>
</dbReference>
<keyword evidence="4" id="KW-1185">Reference proteome</keyword>
<evidence type="ECO:0000256" key="1">
    <source>
        <dbReference type="SAM" id="MobiDB-lite"/>
    </source>
</evidence>
<feature type="compositionally biased region" description="Polar residues" evidence="1">
    <location>
        <begin position="300"/>
        <end position="311"/>
    </location>
</feature>
<name>A0A9D4UHL4_ADICA</name>
<reference evidence="3" key="1">
    <citation type="submission" date="2021-01" db="EMBL/GenBank/DDBJ databases">
        <title>Adiantum capillus-veneris genome.</title>
        <authorList>
            <person name="Fang Y."/>
            <person name="Liao Q."/>
        </authorList>
    </citation>
    <scope>NUCLEOTIDE SEQUENCE</scope>
    <source>
        <strain evidence="3">H3</strain>
        <tissue evidence="3">Leaf</tissue>
    </source>
</reference>
<dbReference type="Pfam" id="PF03114">
    <property type="entry name" value="BAR"/>
    <property type="match status" value="1"/>
</dbReference>
<gene>
    <name evidence="3" type="ORF">GOP47_0016406</name>
</gene>
<dbReference type="Gene3D" id="1.20.1270.60">
    <property type="entry name" value="Arfaptin homology (AH) domain/BAR domain"/>
    <property type="match status" value="1"/>
</dbReference>
<accession>A0A9D4UHL4</accession>